<reference evidence="2" key="2">
    <citation type="submission" date="2017-05" db="UniProtKB">
        <authorList>
            <consortium name="EnsemblMetazoa"/>
        </authorList>
    </citation>
    <scope>IDENTIFICATION</scope>
</reference>
<dbReference type="SUPFAM" id="SSF53098">
    <property type="entry name" value="Ribonuclease H-like"/>
    <property type="match status" value="1"/>
</dbReference>
<dbReference type="OrthoDB" id="6617140at2759"/>
<organism evidence="2">
    <name type="scientific">Amphimedon queenslandica</name>
    <name type="common">Sponge</name>
    <dbReference type="NCBI Taxonomy" id="400682"/>
    <lineage>
        <taxon>Eukaryota</taxon>
        <taxon>Metazoa</taxon>
        <taxon>Porifera</taxon>
        <taxon>Demospongiae</taxon>
        <taxon>Heteroscleromorpha</taxon>
        <taxon>Haplosclerida</taxon>
        <taxon>Niphatidae</taxon>
        <taxon>Amphimedon</taxon>
    </lineage>
</organism>
<dbReference type="eggNOG" id="ENOG502QU3U">
    <property type="taxonomic scope" value="Eukaryota"/>
</dbReference>
<gene>
    <name evidence="2" type="primary">105312881</name>
</gene>
<reference evidence="3" key="1">
    <citation type="journal article" date="2010" name="Nature">
        <title>The Amphimedon queenslandica genome and the evolution of animal complexity.</title>
        <authorList>
            <person name="Srivastava M."/>
            <person name="Simakov O."/>
            <person name="Chapman J."/>
            <person name="Fahey B."/>
            <person name="Gauthier M.E."/>
            <person name="Mitros T."/>
            <person name="Richards G.S."/>
            <person name="Conaco C."/>
            <person name="Dacre M."/>
            <person name="Hellsten U."/>
            <person name="Larroux C."/>
            <person name="Putnam N.H."/>
            <person name="Stanke M."/>
            <person name="Adamska M."/>
            <person name="Darling A."/>
            <person name="Degnan S.M."/>
            <person name="Oakley T.H."/>
            <person name="Plachetzki D.C."/>
            <person name="Zhai Y."/>
            <person name="Adamski M."/>
            <person name="Calcino A."/>
            <person name="Cummins S.F."/>
            <person name="Goodstein D.M."/>
            <person name="Harris C."/>
            <person name="Jackson D.J."/>
            <person name="Leys S.P."/>
            <person name="Shu S."/>
            <person name="Woodcroft B.J."/>
            <person name="Vervoort M."/>
            <person name="Kosik K.S."/>
            <person name="Manning G."/>
            <person name="Degnan B.M."/>
            <person name="Rokhsar D.S."/>
        </authorList>
    </citation>
    <scope>NUCLEOTIDE SEQUENCE [LARGE SCALE GENOMIC DNA]</scope>
</reference>
<dbReference type="PANTHER" id="PTHR45749:SF21">
    <property type="entry name" value="DUF4371 DOMAIN-CONTAINING PROTEIN"/>
    <property type="match status" value="1"/>
</dbReference>
<evidence type="ECO:0000313" key="2">
    <source>
        <dbReference type="EnsemblMetazoa" id="Aqu2.1.30778_001"/>
    </source>
</evidence>
<dbReference type="OMA" id="CAGHSIN"/>
<dbReference type="EnsemblMetazoa" id="Aqu2.1.30778_001">
    <property type="protein sequence ID" value="Aqu2.1.30778_001"/>
    <property type="gene ID" value="Aqu2.1.30778"/>
</dbReference>
<dbReference type="InParanoid" id="A0A1X7USM5"/>
<dbReference type="STRING" id="400682.A0A1X7USM5"/>
<evidence type="ECO:0000313" key="3">
    <source>
        <dbReference type="Proteomes" id="UP000007879"/>
    </source>
</evidence>
<dbReference type="KEGG" id="aqu:105312881"/>
<keyword evidence="3" id="KW-1185">Reference proteome</keyword>
<protein>
    <recommendedName>
        <fullName evidence="1">DUF4371 domain-containing protein</fullName>
    </recommendedName>
</protein>
<proteinExistence type="predicted"/>
<dbReference type="AlphaFoldDB" id="A0A1X7USM5"/>
<feature type="domain" description="DUF4371" evidence="1">
    <location>
        <begin position="7"/>
        <end position="98"/>
    </location>
</feature>
<name>A0A1X7USM5_AMPQE</name>
<dbReference type="Pfam" id="PF14291">
    <property type="entry name" value="DUF4371"/>
    <property type="match status" value="1"/>
</dbReference>
<dbReference type="PANTHER" id="PTHR45749">
    <property type="match status" value="1"/>
</dbReference>
<dbReference type="EnsemblMetazoa" id="XM_011405866.1">
    <property type="protein sequence ID" value="XP_011404168.1"/>
    <property type="gene ID" value="LOC105312881"/>
</dbReference>
<accession>A0A1X7USM5</accession>
<dbReference type="InterPro" id="IPR025398">
    <property type="entry name" value="DUF4371"/>
</dbReference>
<dbReference type="Proteomes" id="UP000007879">
    <property type="component" value="Unassembled WGS sequence"/>
</dbReference>
<evidence type="ECO:0000259" key="1">
    <source>
        <dbReference type="Pfam" id="PF14291"/>
    </source>
</evidence>
<sequence length="168" mass="18806">MGYDIIRESIVDEVKEVRYFSVMADEVTCHNVEYLLICLRYVDAHNNIREDFIAFIMMERVRAVDISCAIIATLEGLGLLLNDLRGQGYDGESTMSREKGGVQKLIKEKQLKVLYTHCAGHSINLVIASSCSIPIVGNCIDVIKGITLYIKYSPTREGLLKAIIQSFA</sequence>
<dbReference type="InterPro" id="IPR012337">
    <property type="entry name" value="RNaseH-like_sf"/>
</dbReference>